<dbReference type="OrthoDB" id="1435997at2759"/>
<evidence type="ECO:0008006" key="4">
    <source>
        <dbReference type="Google" id="ProtNLM"/>
    </source>
</evidence>
<feature type="region of interest" description="Disordered" evidence="1">
    <location>
        <begin position="14"/>
        <end position="33"/>
    </location>
</feature>
<dbReference type="InterPro" id="IPR012677">
    <property type="entry name" value="Nucleotide-bd_a/b_plait_sf"/>
</dbReference>
<feature type="compositionally biased region" description="Basic and acidic residues" evidence="1">
    <location>
        <begin position="18"/>
        <end position="32"/>
    </location>
</feature>
<dbReference type="EMBL" id="DF973425">
    <property type="protein sequence ID" value="GAU30400.1"/>
    <property type="molecule type" value="Genomic_DNA"/>
</dbReference>
<sequence>MWWVDGEWTVVKRRSRKERQQADRGFNSERQQRQPISIAHAQHQFWCADILGEETIITAHAGTCSNRTKAITITSMLDDIVGARRSSLETESNTRDHGKLAMPQNQSLLIRCLVRCDRNMSVLIAWGFEVCGMLEDVYVAKKLNNFGAPYGFVKFSNVRDVNKLSKALNAVYFSHFRVRARLARFDRNEAKEDRNPGTVKDGHKEGKMGLEKDVENLIENGKVGFDSALGETGTTEDVRVGDIVVRIGTLQEPTTRMDAPVQEAGLMVRKPIAPSEVAKEKGDRILIRNFRTKSDDVQWAQNGLVETVINGEAVPVVQNRITDAGFHNLIIIPMGADKGFIRSAAGADALTTINSAKDFFTLVFSNWMRFLRADSVSVDRDRLDFARVLIATPELEIIKRVENILVDGSLSEIKIVEEWGYSLGDDTCLFEEESDVEGSGTDNEVEHINRDNRHDVDLVVEKLVNELVEDEDPELQENQVEHFSEKQDKIHLAKERTVEKGVQNNHLSSPSRNSFEVDTSMHSDFQGDCRARVVRNGDTLLVSEAHGSSSICNTILMHL</sequence>
<dbReference type="Gene3D" id="3.30.70.330">
    <property type="match status" value="1"/>
</dbReference>
<dbReference type="PANTHER" id="PTHR34427:SF5">
    <property type="entry name" value="DUF4283 DOMAIN-CONTAINING PROTEIN"/>
    <property type="match status" value="1"/>
</dbReference>
<dbReference type="AlphaFoldDB" id="A0A2Z6N2U2"/>
<dbReference type="SUPFAM" id="SSF54928">
    <property type="entry name" value="RNA-binding domain, RBD"/>
    <property type="match status" value="1"/>
</dbReference>
<organism evidence="2 3">
    <name type="scientific">Trifolium subterraneum</name>
    <name type="common">Subterranean clover</name>
    <dbReference type="NCBI Taxonomy" id="3900"/>
    <lineage>
        <taxon>Eukaryota</taxon>
        <taxon>Viridiplantae</taxon>
        <taxon>Streptophyta</taxon>
        <taxon>Embryophyta</taxon>
        <taxon>Tracheophyta</taxon>
        <taxon>Spermatophyta</taxon>
        <taxon>Magnoliopsida</taxon>
        <taxon>eudicotyledons</taxon>
        <taxon>Gunneridae</taxon>
        <taxon>Pentapetalae</taxon>
        <taxon>rosids</taxon>
        <taxon>fabids</taxon>
        <taxon>Fabales</taxon>
        <taxon>Fabaceae</taxon>
        <taxon>Papilionoideae</taxon>
        <taxon>50 kb inversion clade</taxon>
        <taxon>NPAAA clade</taxon>
        <taxon>Hologalegina</taxon>
        <taxon>IRL clade</taxon>
        <taxon>Trifolieae</taxon>
        <taxon>Trifolium</taxon>
    </lineage>
</organism>
<dbReference type="GO" id="GO:0003676">
    <property type="term" value="F:nucleic acid binding"/>
    <property type="evidence" value="ECO:0007669"/>
    <property type="project" value="InterPro"/>
</dbReference>
<dbReference type="CDD" id="cd00590">
    <property type="entry name" value="RRM_SF"/>
    <property type="match status" value="1"/>
</dbReference>
<evidence type="ECO:0000256" key="1">
    <source>
        <dbReference type="SAM" id="MobiDB-lite"/>
    </source>
</evidence>
<protein>
    <recommendedName>
        <fullName evidence="4">DUF4283 domain-containing protein</fullName>
    </recommendedName>
</protein>
<name>A0A2Z6N2U2_TRISU</name>
<gene>
    <name evidence="2" type="ORF">TSUD_364460</name>
</gene>
<keyword evidence="3" id="KW-1185">Reference proteome</keyword>
<reference evidence="3" key="1">
    <citation type="journal article" date="2017" name="Front. Plant Sci.">
        <title>Climate Clever Clovers: New Paradigm to Reduce the Environmental Footprint of Ruminants by Breeding Low Methanogenic Forages Utilizing Haplotype Variation.</title>
        <authorList>
            <person name="Kaur P."/>
            <person name="Appels R."/>
            <person name="Bayer P.E."/>
            <person name="Keeble-Gagnere G."/>
            <person name="Wang J."/>
            <person name="Hirakawa H."/>
            <person name="Shirasawa K."/>
            <person name="Vercoe P."/>
            <person name="Stefanova K."/>
            <person name="Durmic Z."/>
            <person name="Nichols P."/>
            <person name="Revell C."/>
            <person name="Isobe S.N."/>
            <person name="Edwards D."/>
            <person name="Erskine W."/>
        </authorList>
    </citation>
    <scope>NUCLEOTIDE SEQUENCE [LARGE SCALE GENOMIC DNA]</scope>
    <source>
        <strain evidence="3">cv. Daliak</strain>
    </source>
</reference>
<proteinExistence type="predicted"/>
<evidence type="ECO:0000313" key="3">
    <source>
        <dbReference type="Proteomes" id="UP000242715"/>
    </source>
</evidence>
<dbReference type="Proteomes" id="UP000242715">
    <property type="component" value="Unassembled WGS sequence"/>
</dbReference>
<evidence type="ECO:0000313" key="2">
    <source>
        <dbReference type="EMBL" id="GAU30400.1"/>
    </source>
</evidence>
<dbReference type="PANTHER" id="PTHR34427">
    <property type="entry name" value="DUF4283 DOMAIN PROTEIN"/>
    <property type="match status" value="1"/>
</dbReference>
<accession>A0A2Z6N2U2</accession>
<dbReference type="InterPro" id="IPR035979">
    <property type="entry name" value="RBD_domain_sf"/>
</dbReference>